<protein>
    <submittedName>
        <fullName evidence="2">Uncharacterized protein</fullName>
    </submittedName>
</protein>
<proteinExistence type="predicted"/>
<evidence type="ECO:0000313" key="3">
    <source>
        <dbReference type="Proteomes" id="UP000215902"/>
    </source>
</evidence>
<keyword evidence="3" id="KW-1185">Reference proteome</keyword>
<dbReference type="AlphaFoldDB" id="A0A267GF01"/>
<dbReference type="EMBL" id="NIVC01000428">
    <property type="protein sequence ID" value="PAA83198.1"/>
    <property type="molecule type" value="Genomic_DNA"/>
</dbReference>
<gene>
    <name evidence="2" type="ORF">BOX15_Mlig032973g3</name>
    <name evidence="1" type="ORF">BOX15_Mlig032973g5</name>
</gene>
<dbReference type="Proteomes" id="UP000215902">
    <property type="component" value="Unassembled WGS sequence"/>
</dbReference>
<name>A0A267GF01_9PLAT</name>
<dbReference type="EMBL" id="NIVC01000396">
    <property type="protein sequence ID" value="PAA83924.1"/>
    <property type="molecule type" value="Genomic_DNA"/>
</dbReference>
<organism evidence="2 3">
    <name type="scientific">Macrostomum lignano</name>
    <dbReference type="NCBI Taxonomy" id="282301"/>
    <lineage>
        <taxon>Eukaryota</taxon>
        <taxon>Metazoa</taxon>
        <taxon>Spiralia</taxon>
        <taxon>Lophotrochozoa</taxon>
        <taxon>Platyhelminthes</taxon>
        <taxon>Rhabditophora</taxon>
        <taxon>Macrostomorpha</taxon>
        <taxon>Macrostomida</taxon>
        <taxon>Macrostomidae</taxon>
        <taxon>Macrostomum</taxon>
    </lineage>
</organism>
<sequence length="144" mass="15752">AQLIKVSTGVELLCPVPRRKFQSPNENSPGKSFKNCHCCCGMSNRAAPTAVCDSKKPLLPLLLLPLLLLVTGGAKAAPLQFSALSEAPARDVTHEVSVRAVGKRGGWLVQVRDKVLLFRSERDAKAFLSSHYHHLWAVNRPRFG</sequence>
<evidence type="ECO:0000313" key="2">
    <source>
        <dbReference type="EMBL" id="PAA83924.1"/>
    </source>
</evidence>
<accession>A0A267GF01</accession>
<comment type="caution">
    <text evidence="2">The sequence shown here is derived from an EMBL/GenBank/DDBJ whole genome shotgun (WGS) entry which is preliminary data.</text>
</comment>
<feature type="non-terminal residue" evidence="2">
    <location>
        <position position="1"/>
    </location>
</feature>
<evidence type="ECO:0000313" key="1">
    <source>
        <dbReference type="EMBL" id="PAA83198.1"/>
    </source>
</evidence>
<reference evidence="2 3" key="1">
    <citation type="submission" date="2017-06" db="EMBL/GenBank/DDBJ databases">
        <title>A platform for efficient transgenesis in Macrostomum lignano, a flatworm model organism for stem cell research.</title>
        <authorList>
            <person name="Berezikov E."/>
        </authorList>
    </citation>
    <scope>NUCLEOTIDE SEQUENCE [LARGE SCALE GENOMIC DNA]</scope>
    <source>
        <strain evidence="2">DV1</strain>
        <tissue evidence="2">Whole organism</tissue>
    </source>
</reference>